<dbReference type="PANTHER" id="PTHR34370:SF1">
    <property type="entry name" value="OS04G0600100 PROTEIN"/>
    <property type="match status" value="1"/>
</dbReference>
<dbReference type="EMBL" id="JANCYU010000073">
    <property type="protein sequence ID" value="KAK4528964.1"/>
    <property type="molecule type" value="Genomic_DNA"/>
</dbReference>
<protein>
    <submittedName>
        <fullName evidence="2">Uncharacterized protein</fullName>
    </submittedName>
</protein>
<proteinExistence type="predicted"/>
<evidence type="ECO:0000313" key="2">
    <source>
        <dbReference type="EMBL" id="KAK4528964.1"/>
    </source>
</evidence>
<dbReference type="AlphaFoldDB" id="A0AAV9INL8"/>
<name>A0AAV9INL8_9RHOD</name>
<evidence type="ECO:0000256" key="1">
    <source>
        <dbReference type="SAM" id="Phobius"/>
    </source>
</evidence>
<comment type="caution">
    <text evidence="2">The sequence shown here is derived from an EMBL/GenBank/DDBJ whole genome shotgun (WGS) entry which is preliminary data.</text>
</comment>
<keyword evidence="1" id="KW-0812">Transmembrane</keyword>
<accession>A0AAV9INL8</accession>
<gene>
    <name evidence="2" type="ORF">GAYE_SCF68G6913</name>
</gene>
<keyword evidence="3" id="KW-1185">Reference proteome</keyword>
<sequence>MAGGGDFGWSSLRMAFVTFSSPRVIIPHNKQTRSCCWKSSIPKYILKSCQPKPSEESNQSSSGESGGWFQKLLSRLGYDKATRMSAGQVVKKYGVAAILSYGLFDAVTYSLSFIIALIGYIRTTGKPLTWKTFPLVFGLMWGINNFSRPFRVAGALLLAPWMDKYIVQRWKRSHPPSPPQERKKSQ</sequence>
<organism evidence="2 3">
    <name type="scientific">Galdieria yellowstonensis</name>
    <dbReference type="NCBI Taxonomy" id="3028027"/>
    <lineage>
        <taxon>Eukaryota</taxon>
        <taxon>Rhodophyta</taxon>
        <taxon>Bangiophyceae</taxon>
        <taxon>Galdieriales</taxon>
        <taxon>Galdieriaceae</taxon>
        <taxon>Galdieria</taxon>
    </lineage>
</organism>
<keyword evidence="1" id="KW-0472">Membrane</keyword>
<evidence type="ECO:0000313" key="3">
    <source>
        <dbReference type="Proteomes" id="UP001300502"/>
    </source>
</evidence>
<feature type="transmembrane region" description="Helical" evidence="1">
    <location>
        <begin position="93"/>
        <end position="121"/>
    </location>
</feature>
<reference evidence="2 3" key="1">
    <citation type="submission" date="2022-07" db="EMBL/GenBank/DDBJ databases">
        <title>Genome-wide signatures of adaptation to extreme environments.</title>
        <authorList>
            <person name="Cho C.H."/>
            <person name="Yoon H.S."/>
        </authorList>
    </citation>
    <scope>NUCLEOTIDE SEQUENCE [LARGE SCALE GENOMIC DNA]</scope>
    <source>
        <strain evidence="2 3">108.79 E11</strain>
    </source>
</reference>
<dbReference type="Proteomes" id="UP001300502">
    <property type="component" value="Unassembled WGS sequence"/>
</dbReference>
<dbReference type="PANTHER" id="PTHR34370">
    <property type="entry name" value="OS04G0600100 PROTEIN"/>
    <property type="match status" value="1"/>
</dbReference>
<keyword evidence="1" id="KW-1133">Transmembrane helix</keyword>